<gene>
    <name evidence="1" type="ORF">METZ01_LOCUS241065</name>
</gene>
<dbReference type="AlphaFoldDB" id="A0A382HNY8"/>
<organism evidence="1">
    <name type="scientific">marine metagenome</name>
    <dbReference type="NCBI Taxonomy" id="408172"/>
    <lineage>
        <taxon>unclassified sequences</taxon>
        <taxon>metagenomes</taxon>
        <taxon>ecological metagenomes</taxon>
    </lineage>
</organism>
<sequence length="93" mass="9968">VATQNNNSNCTVAWSIVGDPGTGAGTSNWGTGWQDYGSTLGHVPNSTTVYYRCRLKMYGAFGFSNTDIWTLTQNSVSATLTANYETQDEGLSS</sequence>
<evidence type="ECO:0000313" key="1">
    <source>
        <dbReference type="EMBL" id="SVB88211.1"/>
    </source>
</evidence>
<accession>A0A382HNY8</accession>
<name>A0A382HNY8_9ZZZZ</name>
<reference evidence="1" key="1">
    <citation type="submission" date="2018-05" db="EMBL/GenBank/DDBJ databases">
        <authorList>
            <person name="Lanie J.A."/>
            <person name="Ng W.-L."/>
            <person name="Kazmierczak K.M."/>
            <person name="Andrzejewski T.M."/>
            <person name="Davidsen T.M."/>
            <person name="Wayne K.J."/>
            <person name="Tettelin H."/>
            <person name="Glass J.I."/>
            <person name="Rusch D."/>
            <person name="Podicherti R."/>
            <person name="Tsui H.-C.T."/>
            <person name="Winkler M.E."/>
        </authorList>
    </citation>
    <scope>NUCLEOTIDE SEQUENCE</scope>
</reference>
<proteinExistence type="predicted"/>
<dbReference type="EMBL" id="UINC01062019">
    <property type="protein sequence ID" value="SVB88211.1"/>
    <property type="molecule type" value="Genomic_DNA"/>
</dbReference>
<feature type="non-terminal residue" evidence="1">
    <location>
        <position position="1"/>
    </location>
</feature>
<protein>
    <submittedName>
        <fullName evidence="1">Uncharacterized protein</fullName>
    </submittedName>
</protein>